<evidence type="ECO:0000256" key="1">
    <source>
        <dbReference type="ARBA" id="ARBA00007130"/>
    </source>
</evidence>
<evidence type="ECO:0000313" key="4">
    <source>
        <dbReference type="EMBL" id="GAQ88522.1"/>
    </source>
</evidence>
<dbReference type="PANTHER" id="PTHR13292">
    <property type="entry name" value="AUTOPHAGY-RELATED PROTEIN 101"/>
    <property type="match status" value="1"/>
</dbReference>
<dbReference type="STRING" id="105231.A0A1Y1IEV2"/>
<protein>
    <recommendedName>
        <fullName evidence="2">Autophagy-related protein 101</fullName>
    </recommendedName>
</protein>
<evidence type="ECO:0000256" key="3">
    <source>
        <dbReference type="ARBA" id="ARBA00023006"/>
    </source>
</evidence>
<dbReference type="Proteomes" id="UP000054558">
    <property type="component" value="Unassembled WGS sequence"/>
</dbReference>
<reference evidence="4 5" key="1">
    <citation type="journal article" date="2014" name="Nat. Commun.">
        <title>Klebsormidium flaccidum genome reveals primary factors for plant terrestrial adaptation.</title>
        <authorList>
            <person name="Hori K."/>
            <person name="Maruyama F."/>
            <person name="Fujisawa T."/>
            <person name="Togashi T."/>
            <person name="Yamamoto N."/>
            <person name="Seo M."/>
            <person name="Sato S."/>
            <person name="Yamada T."/>
            <person name="Mori H."/>
            <person name="Tajima N."/>
            <person name="Moriyama T."/>
            <person name="Ikeuchi M."/>
            <person name="Watanabe M."/>
            <person name="Wada H."/>
            <person name="Kobayashi K."/>
            <person name="Saito M."/>
            <person name="Masuda T."/>
            <person name="Sasaki-Sekimoto Y."/>
            <person name="Mashiguchi K."/>
            <person name="Awai K."/>
            <person name="Shimojima M."/>
            <person name="Masuda S."/>
            <person name="Iwai M."/>
            <person name="Nobusawa T."/>
            <person name="Narise T."/>
            <person name="Kondo S."/>
            <person name="Saito H."/>
            <person name="Sato R."/>
            <person name="Murakawa M."/>
            <person name="Ihara Y."/>
            <person name="Oshima-Yamada Y."/>
            <person name="Ohtaka K."/>
            <person name="Satoh M."/>
            <person name="Sonobe K."/>
            <person name="Ishii M."/>
            <person name="Ohtani R."/>
            <person name="Kanamori-Sato M."/>
            <person name="Honoki R."/>
            <person name="Miyazaki D."/>
            <person name="Mochizuki H."/>
            <person name="Umetsu J."/>
            <person name="Higashi K."/>
            <person name="Shibata D."/>
            <person name="Kamiya Y."/>
            <person name="Sato N."/>
            <person name="Nakamura Y."/>
            <person name="Tabata S."/>
            <person name="Ida S."/>
            <person name="Kurokawa K."/>
            <person name="Ohta H."/>
        </authorList>
    </citation>
    <scope>NUCLEOTIDE SEQUENCE [LARGE SCALE GENOMIC DNA]</scope>
    <source>
        <strain evidence="4 5">NIES-2285</strain>
    </source>
</reference>
<evidence type="ECO:0000256" key="2">
    <source>
        <dbReference type="ARBA" id="ARBA00018874"/>
    </source>
</evidence>
<gene>
    <name evidence="4" type="ORF">KFL_004360040</name>
</gene>
<dbReference type="GO" id="GO:1990316">
    <property type="term" value="C:Atg1/ULK1 kinase complex"/>
    <property type="evidence" value="ECO:0000318"/>
    <property type="project" value="GO_Central"/>
</dbReference>
<evidence type="ECO:0000313" key="5">
    <source>
        <dbReference type="Proteomes" id="UP000054558"/>
    </source>
</evidence>
<accession>A0A1Y1IEV2</accession>
<sequence length="220" mass="25673">MNCEVFDLKDLDVEHYQVREVLRCILHTIMFNRALGLVRPRDVDSELFDITYVQCGDASIEKRIEERIDQFCGWVEKHPTRKGQICLSFYNEKKSKQIWFSRQVERQYWEQWNVNLNVAKPGQEDAPAPQKQEFSAFTDSAEAVLEDRNRRQAALEGSLREVLLQVLQIVNEKKEHIPPVIHSDVASFPYEITIPNSSESMFGMDMVKRMLQTPPPSMLN</sequence>
<dbReference type="GO" id="GO:0000045">
    <property type="term" value="P:autophagosome assembly"/>
    <property type="evidence" value="ECO:0000318"/>
    <property type="project" value="GO_Central"/>
</dbReference>
<organism evidence="4 5">
    <name type="scientific">Klebsormidium nitens</name>
    <name type="common">Green alga</name>
    <name type="synonym">Ulothrix nitens</name>
    <dbReference type="NCBI Taxonomy" id="105231"/>
    <lineage>
        <taxon>Eukaryota</taxon>
        <taxon>Viridiplantae</taxon>
        <taxon>Streptophyta</taxon>
        <taxon>Klebsormidiophyceae</taxon>
        <taxon>Klebsormidiales</taxon>
        <taxon>Klebsormidiaceae</taxon>
        <taxon>Klebsormidium</taxon>
    </lineage>
</organism>
<dbReference type="OrthoDB" id="10259639at2759"/>
<dbReference type="AlphaFoldDB" id="A0A1Y1IEV2"/>
<proteinExistence type="inferred from homology"/>
<keyword evidence="5" id="KW-1185">Reference proteome</keyword>
<dbReference type="Pfam" id="PF07855">
    <property type="entry name" value="ATG101"/>
    <property type="match status" value="1"/>
</dbReference>
<dbReference type="GO" id="GO:0000407">
    <property type="term" value="C:phagophore assembly site"/>
    <property type="evidence" value="ECO:0000318"/>
    <property type="project" value="GO_Central"/>
</dbReference>
<dbReference type="PANTHER" id="PTHR13292:SF0">
    <property type="entry name" value="AUTOPHAGY-RELATED PROTEIN 101"/>
    <property type="match status" value="1"/>
</dbReference>
<name>A0A1Y1IEV2_KLENI</name>
<dbReference type="OMA" id="VCWEIWT"/>
<keyword evidence="3" id="KW-0072">Autophagy</keyword>
<dbReference type="InterPro" id="IPR012445">
    <property type="entry name" value="ATG101"/>
</dbReference>
<dbReference type="GO" id="GO:0019901">
    <property type="term" value="F:protein kinase binding"/>
    <property type="evidence" value="ECO:0000318"/>
    <property type="project" value="GO_Central"/>
</dbReference>
<dbReference type="EMBL" id="DF237385">
    <property type="protein sequence ID" value="GAQ88522.1"/>
    <property type="molecule type" value="Genomic_DNA"/>
</dbReference>
<comment type="similarity">
    <text evidence="1">Belongs to the ATG101 family.</text>
</comment>